<dbReference type="SUPFAM" id="SSF52467">
    <property type="entry name" value="DHS-like NAD/FAD-binding domain"/>
    <property type="match status" value="1"/>
</dbReference>
<keyword evidence="7" id="KW-1185">Reference proteome</keyword>
<feature type="region of interest" description="Disordered" evidence="4">
    <location>
        <begin position="1"/>
        <end position="26"/>
    </location>
</feature>
<feature type="compositionally biased region" description="Polar residues" evidence="4">
    <location>
        <begin position="258"/>
        <end position="268"/>
    </location>
</feature>
<protein>
    <submittedName>
        <fullName evidence="6">DHS-like NAD/FAD-binding domain-containing protein</fullName>
    </submittedName>
</protein>
<evidence type="ECO:0000313" key="6">
    <source>
        <dbReference type="EMBL" id="OEU22067.1"/>
    </source>
</evidence>
<feature type="region of interest" description="Disordered" evidence="4">
    <location>
        <begin position="207"/>
        <end position="281"/>
    </location>
</feature>
<evidence type="ECO:0000256" key="3">
    <source>
        <dbReference type="PROSITE-ProRule" id="PRU00236"/>
    </source>
</evidence>
<dbReference type="KEGG" id="fcy:FRACYDRAFT_267143"/>
<evidence type="ECO:0000259" key="5">
    <source>
        <dbReference type="PROSITE" id="PS50305"/>
    </source>
</evidence>
<dbReference type="InterPro" id="IPR029035">
    <property type="entry name" value="DHS-like_NAD/FAD-binding_dom"/>
</dbReference>
<gene>
    <name evidence="6" type="ORF">FRACYDRAFT_267143</name>
</gene>
<dbReference type="InterPro" id="IPR026590">
    <property type="entry name" value="Ssirtuin_cat_dom"/>
</dbReference>
<comment type="caution">
    <text evidence="3">Lacks conserved residue(s) required for the propagation of feature annotation.</text>
</comment>
<dbReference type="PANTHER" id="PTHR11085">
    <property type="entry name" value="NAD-DEPENDENT PROTEIN DEACYLASE SIRTUIN-5, MITOCHONDRIAL-RELATED"/>
    <property type="match status" value="1"/>
</dbReference>
<evidence type="ECO:0000256" key="4">
    <source>
        <dbReference type="SAM" id="MobiDB-lite"/>
    </source>
</evidence>
<dbReference type="PROSITE" id="PS50305">
    <property type="entry name" value="SIRTUIN"/>
    <property type="match status" value="1"/>
</dbReference>
<dbReference type="InterPro" id="IPR050134">
    <property type="entry name" value="NAD-dep_sirtuin_deacylases"/>
</dbReference>
<evidence type="ECO:0000313" key="7">
    <source>
        <dbReference type="Proteomes" id="UP000095751"/>
    </source>
</evidence>
<dbReference type="AlphaFoldDB" id="A0A1E7FVB8"/>
<feature type="domain" description="Deacetylase sirtuin-type" evidence="5">
    <location>
        <begin position="18"/>
        <end position="390"/>
    </location>
</feature>
<feature type="region of interest" description="Disordered" evidence="4">
    <location>
        <begin position="121"/>
        <end position="142"/>
    </location>
</feature>
<name>A0A1E7FVB8_9STRA</name>
<feature type="compositionally biased region" description="Low complexity" evidence="4">
    <location>
        <begin position="217"/>
        <end position="229"/>
    </location>
</feature>
<dbReference type="GO" id="GO:0070403">
    <property type="term" value="F:NAD+ binding"/>
    <property type="evidence" value="ECO:0007669"/>
    <property type="project" value="InterPro"/>
</dbReference>
<dbReference type="Pfam" id="PF02146">
    <property type="entry name" value="SIR2"/>
    <property type="match status" value="1"/>
</dbReference>
<dbReference type="InParanoid" id="A0A1E7FVB8"/>
<accession>A0A1E7FVB8</accession>
<dbReference type="GO" id="GO:0005634">
    <property type="term" value="C:nucleus"/>
    <property type="evidence" value="ECO:0007669"/>
    <property type="project" value="TreeGrafter"/>
</dbReference>
<evidence type="ECO:0000256" key="1">
    <source>
        <dbReference type="ARBA" id="ARBA00022679"/>
    </source>
</evidence>
<sequence length="403" mass="45874">MMQSPSASRQQQQQRRRSSRGHSSLTELAKEIVTNRKRVVFITGAGISVASGVRPFRDKSNHCNEAIWTQRIWTTATREIFRKDPLEWYNEFWIPFMTLPVSVQPNAAHQAMNWLLEQSTTTATSPDADNDADADNDDPRRQGLRIKMITQNVDGLIPPNPIHSIEAHGRVGLYKCIPDEDSDTDSESDDDDDRLVHLGHRRKWRRRRQLQDMGEGNNSNIDSTSTSTSNDHEQQQQRRQSSSNATRLCPFQHEKSLPVTQVEPSSIQRDLRDGKGPLSEPPKCPHCANILAPQALLFDEGYHSHDFYRFQKMEEWLAEAEVIVFVGTSFAVRLPEVTLEHARAEGIPVYNLNTYDMLSPTNILDAKNIKGPAEETLPLLVQEVVELQRKSQPPRRTSARLRA</sequence>
<dbReference type="EMBL" id="KV784353">
    <property type="protein sequence ID" value="OEU22067.1"/>
    <property type="molecule type" value="Genomic_DNA"/>
</dbReference>
<dbReference type="InterPro" id="IPR003000">
    <property type="entry name" value="Sirtuin"/>
</dbReference>
<feature type="compositionally biased region" description="Low complexity" evidence="4">
    <location>
        <begin position="1"/>
        <end position="13"/>
    </location>
</feature>
<keyword evidence="1" id="KW-0808">Transferase</keyword>
<reference evidence="6 7" key="1">
    <citation type="submission" date="2016-09" db="EMBL/GenBank/DDBJ databases">
        <title>Extensive genetic diversity and differential bi-allelic expression allows diatom success in the polar Southern Ocean.</title>
        <authorList>
            <consortium name="DOE Joint Genome Institute"/>
            <person name="Mock T."/>
            <person name="Otillar R.P."/>
            <person name="Strauss J."/>
            <person name="Dupont C."/>
            <person name="Frickenhaus S."/>
            <person name="Maumus F."/>
            <person name="Mcmullan M."/>
            <person name="Sanges R."/>
            <person name="Schmutz J."/>
            <person name="Toseland A."/>
            <person name="Valas R."/>
            <person name="Veluchamy A."/>
            <person name="Ward B.J."/>
            <person name="Allen A."/>
            <person name="Barry K."/>
            <person name="Falciatore A."/>
            <person name="Ferrante M."/>
            <person name="Fortunato A.E."/>
            <person name="Gloeckner G."/>
            <person name="Gruber A."/>
            <person name="Hipkin R."/>
            <person name="Janech M."/>
            <person name="Kroth P."/>
            <person name="Leese F."/>
            <person name="Lindquist E."/>
            <person name="Lyon B.R."/>
            <person name="Martin J."/>
            <person name="Mayer C."/>
            <person name="Parker M."/>
            <person name="Quesneville H."/>
            <person name="Raymond J."/>
            <person name="Uhlig C."/>
            <person name="Valentin K.U."/>
            <person name="Worden A.Z."/>
            <person name="Armbrust E.V."/>
            <person name="Bowler C."/>
            <person name="Green B."/>
            <person name="Moulton V."/>
            <person name="Van Oosterhout C."/>
            <person name="Grigoriev I."/>
        </authorList>
    </citation>
    <scope>NUCLEOTIDE SEQUENCE [LARGE SCALE GENOMIC DNA]</scope>
    <source>
        <strain evidence="6 7">CCMP1102</strain>
    </source>
</reference>
<dbReference type="Proteomes" id="UP000095751">
    <property type="component" value="Unassembled WGS sequence"/>
</dbReference>
<dbReference type="Gene3D" id="3.40.50.1220">
    <property type="entry name" value="TPP-binding domain"/>
    <property type="match status" value="1"/>
</dbReference>
<evidence type="ECO:0000256" key="2">
    <source>
        <dbReference type="ARBA" id="ARBA00023027"/>
    </source>
</evidence>
<dbReference type="OrthoDB" id="424302at2759"/>
<organism evidence="6 7">
    <name type="scientific">Fragilariopsis cylindrus CCMP1102</name>
    <dbReference type="NCBI Taxonomy" id="635003"/>
    <lineage>
        <taxon>Eukaryota</taxon>
        <taxon>Sar</taxon>
        <taxon>Stramenopiles</taxon>
        <taxon>Ochrophyta</taxon>
        <taxon>Bacillariophyta</taxon>
        <taxon>Bacillariophyceae</taxon>
        <taxon>Bacillariophycidae</taxon>
        <taxon>Bacillariales</taxon>
        <taxon>Bacillariaceae</taxon>
        <taxon>Fragilariopsis</taxon>
    </lineage>
</organism>
<proteinExistence type="predicted"/>
<keyword evidence="2" id="KW-0520">NAD</keyword>
<dbReference type="GO" id="GO:0017136">
    <property type="term" value="F:histone deacetylase activity, NAD-dependent"/>
    <property type="evidence" value="ECO:0007669"/>
    <property type="project" value="TreeGrafter"/>
</dbReference>
<dbReference type="PANTHER" id="PTHR11085:SF10">
    <property type="entry name" value="NAD-DEPENDENT PROTEIN DEACYLASE SIRTUIN-5, MITOCHONDRIAL-RELATED"/>
    <property type="match status" value="1"/>
</dbReference>